<evidence type="ECO:0000313" key="4">
    <source>
        <dbReference type="Proteomes" id="UP001180616"/>
    </source>
</evidence>
<dbReference type="Proteomes" id="UP001180616">
    <property type="component" value="Chromosome"/>
</dbReference>
<reference evidence="3" key="1">
    <citation type="submission" date="2023-09" db="EMBL/GenBank/DDBJ databases">
        <authorList>
            <consortium name="CW5 consortium"/>
            <person name="Lu C.-W."/>
        </authorList>
    </citation>
    <scope>NUCLEOTIDE SEQUENCE</scope>
    <source>
        <strain evidence="3">KPS</strain>
    </source>
</reference>
<sequence length="160" mass="16834">MDGEKQKVSIEQHMPYADAVAYLEALLKGFKEGRIVVERGGESVVLTPPQSVNVEIEARRKGDKQKFSLELEWSAAPAVVENPLTISADLPKTDATKPCDKGCPTPAPAEAAKPAETKPAPTAPASTVNYGKAEPAKPAGPTKPEDTKPAPKDAPKPGGK</sequence>
<accession>A0ABY9QZQ4</accession>
<feature type="compositionally biased region" description="Basic and acidic residues" evidence="1">
    <location>
        <begin position="91"/>
        <end position="100"/>
    </location>
</feature>
<dbReference type="InterPro" id="IPR027598">
    <property type="entry name" value="Amphi-Trp_dom"/>
</dbReference>
<feature type="region of interest" description="Disordered" evidence="1">
    <location>
        <begin position="88"/>
        <end position="160"/>
    </location>
</feature>
<gene>
    <name evidence="3" type="ORF">KPS_003085</name>
</gene>
<dbReference type="RefSeq" id="WP_309541045.1">
    <property type="nucleotide sequence ID" value="NZ_CP133659.1"/>
</dbReference>
<dbReference type="Pfam" id="PF20068">
    <property type="entry name" value="Amphi-Trp"/>
    <property type="match status" value="1"/>
</dbReference>
<evidence type="ECO:0000313" key="3">
    <source>
        <dbReference type="EMBL" id="WMW65001.1"/>
    </source>
</evidence>
<feature type="compositionally biased region" description="Basic and acidic residues" evidence="1">
    <location>
        <begin position="143"/>
        <end position="160"/>
    </location>
</feature>
<dbReference type="NCBIfam" id="TIGR04354">
    <property type="entry name" value="amphi-Trp"/>
    <property type="match status" value="1"/>
</dbReference>
<organism evidence="3 4">
    <name type="scientific">Nitratidesulfovibrio liaohensis</name>
    <dbReference type="NCBI Taxonomy" id="2604158"/>
    <lineage>
        <taxon>Bacteria</taxon>
        <taxon>Pseudomonadati</taxon>
        <taxon>Thermodesulfobacteriota</taxon>
        <taxon>Desulfovibrionia</taxon>
        <taxon>Desulfovibrionales</taxon>
        <taxon>Desulfovibrionaceae</taxon>
        <taxon>Nitratidesulfovibrio</taxon>
    </lineage>
</organism>
<proteinExistence type="predicted"/>
<feature type="compositionally biased region" description="Low complexity" evidence="1">
    <location>
        <begin position="108"/>
        <end position="125"/>
    </location>
</feature>
<protein>
    <submittedName>
        <fullName evidence="3">Amphi-Trp domain-containing protein</fullName>
    </submittedName>
</protein>
<name>A0ABY9QZQ4_9BACT</name>
<evidence type="ECO:0000256" key="1">
    <source>
        <dbReference type="SAM" id="MobiDB-lite"/>
    </source>
</evidence>
<evidence type="ECO:0000259" key="2">
    <source>
        <dbReference type="Pfam" id="PF20068"/>
    </source>
</evidence>
<dbReference type="EMBL" id="CP133659">
    <property type="protein sequence ID" value="WMW65001.1"/>
    <property type="molecule type" value="Genomic_DNA"/>
</dbReference>
<feature type="domain" description="Amphi-Trp" evidence="2">
    <location>
        <begin position="5"/>
        <end position="75"/>
    </location>
</feature>
<keyword evidence="4" id="KW-1185">Reference proteome</keyword>